<name>A0A0A8Z2M5_ARUDO</name>
<dbReference type="EMBL" id="GBRH01265927">
    <property type="protein sequence ID" value="JAD31968.1"/>
    <property type="molecule type" value="Transcribed_RNA"/>
</dbReference>
<reference evidence="1" key="2">
    <citation type="journal article" date="2015" name="Data Brief">
        <title>Shoot transcriptome of the giant reed, Arundo donax.</title>
        <authorList>
            <person name="Barrero R.A."/>
            <person name="Guerrero F.D."/>
            <person name="Moolhuijzen P."/>
            <person name="Goolsby J.A."/>
            <person name="Tidwell J."/>
            <person name="Bellgard S.E."/>
            <person name="Bellgard M.I."/>
        </authorList>
    </citation>
    <scope>NUCLEOTIDE SEQUENCE</scope>
    <source>
        <tissue evidence="1">Shoot tissue taken approximately 20 cm above the soil surface</tissue>
    </source>
</reference>
<organism evidence="1">
    <name type="scientific">Arundo donax</name>
    <name type="common">Giant reed</name>
    <name type="synonym">Donax arundinaceus</name>
    <dbReference type="NCBI Taxonomy" id="35708"/>
    <lineage>
        <taxon>Eukaryota</taxon>
        <taxon>Viridiplantae</taxon>
        <taxon>Streptophyta</taxon>
        <taxon>Embryophyta</taxon>
        <taxon>Tracheophyta</taxon>
        <taxon>Spermatophyta</taxon>
        <taxon>Magnoliopsida</taxon>
        <taxon>Liliopsida</taxon>
        <taxon>Poales</taxon>
        <taxon>Poaceae</taxon>
        <taxon>PACMAD clade</taxon>
        <taxon>Arundinoideae</taxon>
        <taxon>Arundineae</taxon>
        <taxon>Arundo</taxon>
    </lineage>
</organism>
<protein>
    <submittedName>
        <fullName evidence="1">Uncharacterized protein</fullName>
    </submittedName>
</protein>
<accession>A0A0A8Z2M5</accession>
<sequence length="37" mass="4667">MMNKIFKYIHKDTKLRRNRCRGMKSIHWDEILKLKFS</sequence>
<proteinExistence type="predicted"/>
<evidence type="ECO:0000313" key="1">
    <source>
        <dbReference type="EMBL" id="JAD31968.1"/>
    </source>
</evidence>
<reference evidence="1" key="1">
    <citation type="submission" date="2014-09" db="EMBL/GenBank/DDBJ databases">
        <authorList>
            <person name="Magalhaes I.L.F."/>
            <person name="Oliveira U."/>
            <person name="Santos F.R."/>
            <person name="Vidigal T.H.D.A."/>
            <person name="Brescovit A.D."/>
            <person name="Santos A.J."/>
        </authorList>
    </citation>
    <scope>NUCLEOTIDE SEQUENCE</scope>
    <source>
        <tissue evidence="1">Shoot tissue taken approximately 20 cm above the soil surface</tissue>
    </source>
</reference>
<dbReference type="AlphaFoldDB" id="A0A0A8Z2M5"/>